<protein>
    <submittedName>
        <fullName evidence="1">Uncharacterized protein</fullName>
    </submittedName>
</protein>
<dbReference type="Proteomes" id="UP000593567">
    <property type="component" value="Unassembled WGS sequence"/>
</dbReference>
<sequence length="101" mass="11310">MLVTICCFSLQETGFRCWGQSSGTSRHSSSTSLTLSLLIVKNIYLIFTTECLSLSFILPVDYRDMIIYMHWLSSSGYDECDSLSANNLYPGCLTSRLLMGT</sequence>
<evidence type="ECO:0000313" key="2">
    <source>
        <dbReference type="Proteomes" id="UP000593567"/>
    </source>
</evidence>
<proteinExistence type="predicted"/>
<evidence type="ECO:0000313" key="1">
    <source>
        <dbReference type="EMBL" id="KAF6035993.1"/>
    </source>
</evidence>
<reference evidence="1" key="1">
    <citation type="submission" date="2020-06" db="EMBL/GenBank/DDBJ databases">
        <title>Draft genome of Bugula neritina, a colonial animal packing powerful symbionts and potential medicines.</title>
        <authorList>
            <person name="Rayko M."/>
        </authorList>
    </citation>
    <scope>NUCLEOTIDE SEQUENCE [LARGE SCALE GENOMIC DNA]</scope>
    <source>
        <strain evidence="1">Kwan_BN1</strain>
    </source>
</reference>
<comment type="caution">
    <text evidence="1">The sequence shown here is derived from an EMBL/GenBank/DDBJ whole genome shotgun (WGS) entry which is preliminary data.</text>
</comment>
<organism evidence="1 2">
    <name type="scientific">Bugula neritina</name>
    <name type="common">Brown bryozoan</name>
    <name type="synonym">Sertularia neritina</name>
    <dbReference type="NCBI Taxonomy" id="10212"/>
    <lineage>
        <taxon>Eukaryota</taxon>
        <taxon>Metazoa</taxon>
        <taxon>Spiralia</taxon>
        <taxon>Lophotrochozoa</taxon>
        <taxon>Bryozoa</taxon>
        <taxon>Gymnolaemata</taxon>
        <taxon>Cheilostomatida</taxon>
        <taxon>Flustrina</taxon>
        <taxon>Buguloidea</taxon>
        <taxon>Bugulidae</taxon>
        <taxon>Bugula</taxon>
    </lineage>
</organism>
<keyword evidence="2" id="KW-1185">Reference proteome</keyword>
<gene>
    <name evidence="1" type="ORF">EB796_005708</name>
</gene>
<accession>A0A7J7KCT1</accession>
<dbReference type="AlphaFoldDB" id="A0A7J7KCT1"/>
<name>A0A7J7KCT1_BUGNE</name>
<dbReference type="EMBL" id="VXIV02000798">
    <property type="protein sequence ID" value="KAF6035993.1"/>
    <property type="molecule type" value="Genomic_DNA"/>
</dbReference>